<feature type="compositionally biased region" description="Low complexity" evidence="1">
    <location>
        <begin position="155"/>
        <end position="171"/>
    </location>
</feature>
<sequence length="188" mass="20341">MEVDAPYLHELDRVDDATANLILQLHNRDVEELLHASKGKGRDDEPSDADLAIVTYQKELQERNTVLADQRLARSLTQAIISDAALLRESLAEENAATEDRALAHRLAGTNAPSAAPEQRTAGCTLDDEFLARLTALYVSGRNDESDTSENMTDANSPAAAESSARAASRQETSTALCLRAALEDLPL</sequence>
<dbReference type="Proteomes" id="UP001276659">
    <property type="component" value="Unassembled WGS sequence"/>
</dbReference>
<evidence type="ECO:0000256" key="1">
    <source>
        <dbReference type="SAM" id="MobiDB-lite"/>
    </source>
</evidence>
<organism evidence="2 3">
    <name type="scientific">Lepraria neglecta</name>
    <dbReference type="NCBI Taxonomy" id="209136"/>
    <lineage>
        <taxon>Eukaryota</taxon>
        <taxon>Fungi</taxon>
        <taxon>Dikarya</taxon>
        <taxon>Ascomycota</taxon>
        <taxon>Pezizomycotina</taxon>
        <taxon>Lecanoromycetes</taxon>
        <taxon>OSLEUM clade</taxon>
        <taxon>Lecanoromycetidae</taxon>
        <taxon>Lecanorales</taxon>
        <taxon>Lecanorineae</taxon>
        <taxon>Stereocaulaceae</taxon>
        <taxon>Lepraria</taxon>
    </lineage>
</organism>
<keyword evidence="3" id="KW-1185">Reference proteome</keyword>
<comment type="caution">
    <text evidence="2">The sequence shown here is derived from an EMBL/GenBank/DDBJ whole genome shotgun (WGS) entry which is preliminary data.</text>
</comment>
<dbReference type="AlphaFoldDB" id="A0AAD9ZAJ7"/>
<evidence type="ECO:0000313" key="3">
    <source>
        <dbReference type="Proteomes" id="UP001276659"/>
    </source>
</evidence>
<evidence type="ECO:0000313" key="2">
    <source>
        <dbReference type="EMBL" id="KAK3174640.1"/>
    </source>
</evidence>
<gene>
    <name evidence="2" type="ORF">OEA41_001886</name>
</gene>
<feature type="region of interest" description="Disordered" evidence="1">
    <location>
        <begin position="142"/>
        <end position="171"/>
    </location>
</feature>
<name>A0AAD9ZAJ7_9LECA</name>
<reference evidence="2" key="1">
    <citation type="submission" date="2022-11" db="EMBL/GenBank/DDBJ databases">
        <title>Chromosomal genome sequence assembly and mating type (MAT) locus characterization of the leprose asexual lichenized fungus Lepraria neglecta (Nyl.) Erichsen.</title>
        <authorList>
            <person name="Allen J.L."/>
            <person name="Pfeffer B."/>
        </authorList>
    </citation>
    <scope>NUCLEOTIDE SEQUENCE</scope>
    <source>
        <strain evidence="2">Allen 5258</strain>
    </source>
</reference>
<accession>A0AAD9ZAJ7</accession>
<protein>
    <submittedName>
        <fullName evidence="2">Uncharacterized protein</fullName>
    </submittedName>
</protein>
<dbReference type="EMBL" id="JASNWA010000006">
    <property type="protein sequence ID" value="KAK3174640.1"/>
    <property type="molecule type" value="Genomic_DNA"/>
</dbReference>
<proteinExistence type="predicted"/>